<gene>
    <name evidence="3" type="ORF">L1F33_01635</name>
</gene>
<dbReference type="PANTHER" id="PTHR34406:SF1">
    <property type="entry name" value="PROTEIN YCEI"/>
    <property type="match status" value="1"/>
</dbReference>
<dbReference type="Pfam" id="PF04264">
    <property type="entry name" value="YceI"/>
    <property type="match status" value="1"/>
</dbReference>
<dbReference type="Gene3D" id="2.40.128.110">
    <property type="entry name" value="Lipid/polyisoprenoid-binding, YceI-like"/>
    <property type="match status" value="1"/>
</dbReference>
<feature type="chain" id="PRO_5045897093" evidence="1">
    <location>
        <begin position="30"/>
        <end position="223"/>
    </location>
</feature>
<dbReference type="InterPro" id="IPR007372">
    <property type="entry name" value="Lipid/polyisoprenoid-bd_YceI"/>
</dbReference>
<dbReference type="SUPFAM" id="SSF101874">
    <property type="entry name" value="YceI-like"/>
    <property type="match status" value="1"/>
</dbReference>
<feature type="signal peptide" evidence="1">
    <location>
        <begin position="1"/>
        <end position="29"/>
    </location>
</feature>
<keyword evidence="4" id="KW-1185">Reference proteome</keyword>
<evidence type="ECO:0000313" key="4">
    <source>
        <dbReference type="Proteomes" id="UP001065265"/>
    </source>
</evidence>
<evidence type="ECO:0000256" key="1">
    <source>
        <dbReference type="SAM" id="SignalP"/>
    </source>
</evidence>
<proteinExistence type="predicted"/>
<accession>A0ABY5SYS1</accession>
<dbReference type="RefSeq" id="WP_265559306.1">
    <property type="nucleotide sequence ID" value="NZ_CP092471.1"/>
</dbReference>
<dbReference type="SMART" id="SM00867">
    <property type="entry name" value="YceI"/>
    <property type="match status" value="1"/>
</dbReference>
<sequence>MKLARPFPRPLAALALAGAIGVATVPALAVQDSQPQLPGQMDVSRVTAGTYQTDPAHTLVGWRVNHFGFNDYFGSFGDAEGTLTIDPADPSAAKVDVTVPITSVSVVSAGLRDHLLRAGENGGKPDFFGPEPAPARFVSDSVTVNEDGTSASIMGQLTMNGVTRPVTIEAQFTGAGAHPRSQVATIGFEGTTTIRRSEFGIDTAIPMVSDEVELMISAAFEKQ</sequence>
<name>A0ABY5SYS1_9SPHN</name>
<organism evidence="3 4">
    <name type="scientific">Qipengyuania spongiae</name>
    <dbReference type="NCBI Taxonomy" id="2909673"/>
    <lineage>
        <taxon>Bacteria</taxon>
        <taxon>Pseudomonadati</taxon>
        <taxon>Pseudomonadota</taxon>
        <taxon>Alphaproteobacteria</taxon>
        <taxon>Sphingomonadales</taxon>
        <taxon>Erythrobacteraceae</taxon>
        <taxon>Qipengyuania</taxon>
    </lineage>
</organism>
<dbReference type="EMBL" id="CP092471">
    <property type="protein sequence ID" value="UVI39692.1"/>
    <property type="molecule type" value="Genomic_DNA"/>
</dbReference>
<feature type="domain" description="Lipid/polyisoprenoid-binding YceI-like" evidence="2">
    <location>
        <begin position="50"/>
        <end position="221"/>
    </location>
</feature>
<evidence type="ECO:0000259" key="2">
    <source>
        <dbReference type="SMART" id="SM00867"/>
    </source>
</evidence>
<dbReference type="PANTHER" id="PTHR34406">
    <property type="entry name" value="PROTEIN YCEI"/>
    <property type="match status" value="1"/>
</dbReference>
<dbReference type="InterPro" id="IPR036761">
    <property type="entry name" value="TTHA0802/YceI-like_sf"/>
</dbReference>
<dbReference type="Proteomes" id="UP001065265">
    <property type="component" value="Chromosome"/>
</dbReference>
<protein>
    <submittedName>
        <fullName evidence="3">YceI family protein</fullName>
    </submittedName>
</protein>
<evidence type="ECO:0000313" key="3">
    <source>
        <dbReference type="EMBL" id="UVI39692.1"/>
    </source>
</evidence>
<reference evidence="3" key="1">
    <citation type="submission" date="2022-02" db="EMBL/GenBank/DDBJ databases">
        <title>Qipengyuania spongiae sp. nov., isolated from marine sponge.</title>
        <authorList>
            <person name="Li Z."/>
            <person name="Zhang M."/>
        </authorList>
    </citation>
    <scope>NUCLEOTIDE SEQUENCE</scope>
    <source>
        <strain evidence="3">PHS-Z21</strain>
    </source>
</reference>
<keyword evidence="1" id="KW-0732">Signal</keyword>